<dbReference type="RefSeq" id="WP_207989403.1">
    <property type="nucleotide sequence ID" value="NZ_CP071794.1"/>
</dbReference>
<name>A0ABX7T6J9_9SPHN</name>
<keyword evidence="3" id="KW-1185">Reference proteome</keyword>
<feature type="chain" id="PRO_5046759198" evidence="1">
    <location>
        <begin position="18"/>
        <end position="168"/>
    </location>
</feature>
<dbReference type="Pfam" id="PF12276">
    <property type="entry name" value="DUF3617"/>
    <property type="match status" value="1"/>
</dbReference>
<proteinExistence type="predicted"/>
<accession>A0ABX7T6J9</accession>
<dbReference type="InterPro" id="IPR022061">
    <property type="entry name" value="DUF3617"/>
</dbReference>
<dbReference type="Proteomes" id="UP000663923">
    <property type="component" value="Chromosome"/>
</dbReference>
<dbReference type="EMBL" id="CP071794">
    <property type="protein sequence ID" value="QTD57151.1"/>
    <property type="molecule type" value="Genomic_DNA"/>
</dbReference>
<dbReference type="PROSITE" id="PS51257">
    <property type="entry name" value="PROKAR_LIPOPROTEIN"/>
    <property type="match status" value="1"/>
</dbReference>
<keyword evidence="1" id="KW-0732">Signal</keyword>
<evidence type="ECO:0000256" key="1">
    <source>
        <dbReference type="SAM" id="SignalP"/>
    </source>
</evidence>
<feature type="signal peptide" evidence="1">
    <location>
        <begin position="1"/>
        <end position="17"/>
    </location>
</feature>
<gene>
    <name evidence="2" type="ORF">J4G78_06275</name>
</gene>
<protein>
    <submittedName>
        <fullName evidence="2">DUF3617 family protein</fullName>
    </submittedName>
</protein>
<reference evidence="2 3" key="1">
    <citation type="submission" date="2021-03" db="EMBL/GenBank/DDBJ databases">
        <title>Complete genome of Parasphingorhabdus_sp.JHSY0214.</title>
        <authorList>
            <person name="Yoo J.H."/>
            <person name="Bae J.W."/>
        </authorList>
    </citation>
    <scope>NUCLEOTIDE SEQUENCE [LARGE SCALE GENOMIC DNA]</scope>
    <source>
        <strain evidence="2 3">JHSY0214</strain>
    </source>
</reference>
<evidence type="ECO:0000313" key="2">
    <source>
        <dbReference type="EMBL" id="QTD57151.1"/>
    </source>
</evidence>
<sequence length="168" mass="17328">MTNKFLLPLLSAPLMLAACGSGGDGSPTAGQYKQTVEITELDFPGMSEDVKKRTITQMEQAAGGGTGGLFCMQGDDNGAQWKEAAKQMSGALGGQCETTKDEGSATSIDLEMTCKGTGKGDINIKMSGQANPEGYDSSMAFDIKDPASGETAKLAMNIGAQRQGDCPG</sequence>
<evidence type="ECO:0000313" key="3">
    <source>
        <dbReference type="Proteomes" id="UP000663923"/>
    </source>
</evidence>
<organism evidence="2 3">
    <name type="scientific">Parasphingorhabdus cellanae</name>
    <dbReference type="NCBI Taxonomy" id="2806553"/>
    <lineage>
        <taxon>Bacteria</taxon>
        <taxon>Pseudomonadati</taxon>
        <taxon>Pseudomonadota</taxon>
        <taxon>Alphaproteobacteria</taxon>
        <taxon>Sphingomonadales</taxon>
        <taxon>Sphingomonadaceae</taxon>
        <taxon>Parasphingorhabdus</taxon>
    </lineage>
</organism>